<dbReference type="Pfam" id="PF03235">
    <property type="entry name" value="GmrSD_N"/>
    <property type="match status" value="1"/>
</dbReference>
<dbReference type="EMBL" id="WNLP01000002">
    <property type="protein sequence ID" value="MUH59269.1"/>
    <property type="molecule type" value="Genomic_DNA"/>
</dbReference>
<sequence length="647" mass="74225">MSEIVEKSDVVSLGDLFTGEGTYVVPIYQRAYAWGRDEIDTLLSDISNARKQGSPAYYLGSLVLHEDNRDGKTVCTVIDGQQRLTTLYLLFSYLKNRNSEDQPSVAMDSWNMTLEFDCRDQYTRALQQLRRRNADTPAQKGDAVAQSLYDGYDRIHQYFEQNIGDDSAEYCNYLKNNVKLVRDFLPAKTDLNHYFEIMNTRGQQLEAHEIVKARLMSQLNKKSDREAFSQIWDACADMDHYVQANVATDMRERWFGGDWCSPEKLTSQDLFGTASATDGEDSGEEYHELKSIEDILGEISEHNESETTDIRKVSEVEDHPSRYRPIIDFPNFLLQILSVYMHRKHGDVADGASGGQNEVSLDDQRLLNNFDTYLINDANEDCVREFAAELLLGRFLFDNYIIKSSADDGQNDYDWILKKYKKTVDSKRNASYVLVNSFGADDGDVETAETSSQRNPSTQNNIVMLQSMFQVTESGRTYKNALQEMLQWLFKQVRDEHAIVIGDEAFQRDLQEYAQKRLRSVLGLDESSGPEESVQRIRETVNRGVKTNHFIFNYLDYALWNMLAGPENVASSEICEKVRVEFDELKERIRKEGVERGKPLDVSAFRFRYRDSVEHFYPQNPVVGEGSATKTRMSHHPKTKTLLAICA</sequence>
<feature type="domain" description="GmrSD restriction endonucleases N-terminal" evidence="1">
    <location>
        <begin position="13"/>
        <end position="216"/>
    </location>
</feature>
<evidence type="ECO:0000313" key="2">
    <source>
        <dbReference type="EMBL" id="MUH59269.1"/>
    </source>
</evidence>
<protein>
    <recommendedName>
        <fullName evidence="1">GmrSD restriction endonucleases N-terminal domain-containing protein</fullName>
    </recommendedName>
</protein>
<evidence type="ECO:0000259" key="1">
    <source>
        <dbReference type="Pfam" id="PF03235"/>
    </source>
</evidence>
<dbReference type="Proteomes" id="UP000487882">
    <property type="component" value="Unassembled WGS sequence"/>
</dbReference>
<gene>
    <name evidence="2" type="ORF">GSD1FS_0586</name>
</gene>
<accession>A0A7K1J415</accession>
<dbReference type="RefSeq" id="WP_196425007.1">
    <property type="nucleotide sequence ID" value="NZ_WNLP01000002.1"/>
</dbReference>
<name>A0A7K1J415_9BIFI</name>
<organism evidence="2 3">
    <name type="scientific">Bifidobacterium canis</name>
    <dbReference type="NCBI Taxonomy" id="2610880"/>
    <lineage>
        <taxon>Bacteria</taxon>
        <taxon>Bacillati</taxon>
        <taxon>Actinomycetota</taxon>
        <taxon>Actinomycetes</taxon>
        <taxon>Bifidobacteriales</taxon>
        <taxon>Bifidobacteriaceae</taxon>
        <taxon>Bifidobacterium</taxon>
    </lineage>
</organism>
<dbReference type="PANTHER" id="PTHR35149">
    <property type="entry name" value="SLL5132 PROTEIN"/>
    <property type="match status" value="1"/>
</dbReference>
<comment type="caution">
    <text evidence="2">The sequence shown here is derived from an EMBL/GenBank/DDBJ whole genome shotgun (WGS) entry which is preliminary data.</text>
</comment>
<dbReference type="AlphaFoldDB" id="A0A7K1J415"/>
<dbReference type="InterPro" id="IPR004919">
    <property type="entry name" value="GmrSD_N"/>
</dbReference>
<evidence type="ECO:0000313" key="3">
    <source>
        <dbReference type="Proteomes" id="UP000487882"/>
    </source>
</evidence>
<keyword evidence="3" id="KW-1185">Reference proteome</keyword>
<proteinExistence type="predicted"/>
<reference evidence="2 3" key="1">
    <citation type="submission" date="2019-09" db="EMBL/GenBank/DDBJ databases">
        <title>Bifidobacterium canis sp. nov., isolated from the digestive tract of German Shepherd dog puppy.</title>
        <authorList>
            <person name="Bunesova V."/>
        </authorList>
    </citation>
    <scope>NUCLEOTIDE SEQUENCE [LARGE SCALE GENOMIC DNA]</scope>
    <source>
        <strain evidence="2 3">GSD1FS</strain>
    </source>
</reference>
<dbReference type="PANTHER" id="PTHR35149:SF2">
    <property type="entry name" value="DUF262 DOMAIN-CONTAINING PROTEIN"/>
    <property type="match status" value="1"/>
</dbReference>